<evidence type="ECO:0008006" key="3">
    <source>
        <dbReference type="Google" id="ProtNLM"/>
    </source>
</evidence>
<accession>A0A6I4U1F0</accession>
<reference evidence="1 2" key="1">
    <citation type="submission" date="2019-12" db="EMBL/GenBank/DDBJ databases">
        <title>Genomic-based taxomic classification of the family Erythrobacteraceae.</title>
        <authorList>
            <person name="Xu L."/>
        </authorList>
    </citation>
    <scope>NUCLEOTIDE SEQUENCE [LARGE SCALE GENOMIC DNA]</scope>
    <source>
        <strain evidence="1 2">LMG 29519</strain>
    </source>
</reference>
<dbReference type="EMBL" id="WTYR01000001">
    <property type="protein sequence ID" value="MXP09718.1"/>
    <property type="molecule type" value="Genomic_DNA"/>
</dbReference>
<sequence>MKGYIYITGTGADPAGLDNISDPMFGEVPSLGACMSNLREFVDIGDYLFVVSGKTEDLAQYVFGGLKVAEKIDHLAAYGRFPQNRLRLREDGIVVGNIIVDADGNKHPLDHHADKGFERRVKNFIVGADPLAIQSPREVELARQQTLSKLSDIVGKQGNRPIDILGRQRKLNEDQVNQMIEWLRGIKQDAAK</sequence>
<keyword evidence="2" id="KW-1185">Reference proteome</keyword>
<dbReference type="OrthoDB" id="1491711at2"/>
<dbReference type="AlphaFoldDB" id="A0A6I4U1F0"/>
<dbReference type="RefSeq" id="WP_160616395.1">
    <property type="nucleotide sequence ID" value="NZ_WTYR01000001.1"/>
</dbReference>
<gene>
    <name evidence="1" type="ORF">GRI68_05955</name>
</gene>
<evidence type="ECO:0000313" key="1">
    <source>
        <dbReference type="EMBL" id="MXP09718.1"/>
    </source>
</evidence>
<organism evidence="1 2">
    <name type="scientific">Alteriqipengyuania halimionae</name>
    <dbReference type="NCBI Taxonomy" id="1926630"/>
    <lineage>
        <taxon>Bacteria</taxon>
        <taxon>Pseudomonadati</taxon>
        <taxon>Pseudomonadota</taxon>
        <taxon>Alphaproteobacteria</taxon>
        <taxon>Sphingomonadales</taxon>
        <taxon>Erythrobacteraceae</taxon>
        <taxon>Alteriqipengyuania</taxon>
    </lineage>
</organism>
<protein>
    <recommendedName>
        <fullName evidence="3">Nucleotide modification associated domain-containing protein</fullName>
    </recommendedName>
</protein>
<dbReference type="Proteomes" id="UP000429229">
    <property type="component" value="Unassembled WGS sequence"/>
</dbReference>
<evidence type="ECO:0000313" key="2">
    <source>
        <dbReference type="Proteomes" id="UP000429229"/>
    </source>
</evidence>
<comment type="caution">
    <text evidence="1">The sequence shown here is derived from an EMBL/GenBank/DDBJ whole genome shotgun (WGS) entry which is preliminary data.</text>
</comment>
<proteinExistence type="predicted"/>
<name>A0A6I4U1F0_9SPHN</name>